<evidence type="ECO:0000313" key="2">
    <source>
        <dbReference type="Proteomes" id="UP001589608"/>
    </source>
</evidence>
<dbReference type="Gene3D" id="1.20.1290.30">
    <property type="match status" value="1"/>
</dbReference>
<name>A0ABV5M2L8_9ACTN</name>
<proteinExistence type="predicted"/>
<organism evidence="1 2">
    <name type="scientific">Dactylosporangium vinaceum</name>
    <dbReference type="NCBI Taxonomy" id="53362"/>
    <lineage>
        <taxon>Bacteria</taxon>
        <taxon>Bacillati</taxon>
        <taxon>Actinomycetota</taxon>
        <taxon>Actinomycetes</taxon>
        <taxon>Micromonosporales</taxon>
        <taxon>Micromonosporaceae</taxon>
        <taxon>Dactylosporangium</taxon>
    </lineage>
</organism>
<dbReference type="RefSeq" id="WP_223099575.1">
    <property type="nucleotide sequence ID" value="NZ_CP061913.1"/>
</dbReference>
<dbReference type="InterPro" id="IPR037210">
    <property type="entry name" value="YoaC-like_sf"/>
</dbReference>
<gene>
    <name evidence="1" type="ORF">ACFFTR_08375</name>
</gene>
<accession>A0ABV5M2L8</accession>
<evidence type="ECO:0000313" key="1">
    <source>
        <dbReference type="EMBL" id="MFB9443097.1"/>
    </source>
</evidence>
<comment type="caution">
    <text evidence="1">The sequence shown here is derived from an EMBL/GenBank/DDBJ whole genome shotgun (WGS) entry which is preliminary data.</text>
</comment>
<keyword evidence="2" id="KW-1185">Reference proteome</keyword>
<dbReference type="Proteomes" id="UP001589608">
    <property type="component" value="Unassembled WGS sequence"/>
</dbReference>
<sequence length="242" mass="25730">MFERKISYPVYYVPFDTPYPEDVELGAGWLEAQPGERCLLVASGSPSAGTALGRLAASTRTVSLSQRRGASARGAVLAPQPTETVIGALIDEFVNKVTALCVIENGDEFCEAWLADLGATHVTTGEAHPPAEPLHAVAVYAMTKVARAVNHNNALLQAEDKSYAVLTLQELHRGGYLPDPTRLAAWAAANGFTGAEIGNLRDYAATVHAGRTFRLRETRGPQEGARTQWEAAVAGEATAAQS</sequence>
<reference evidence="1 2" key="1">
    <citation type="submission" date="2024-09" db="EMBL/GenBank/DDBJ databases">
        <authorList>
            <person name="Sun Q."/>
            <person name="Mori K."/>
        </authorList>
    </citation>
    <scope>NUCLEOTIDE SEQUENCE [LARGE SCALE GENOMIC DNA]</scope>
    <source>
        <strain evidence="1 2">JCM 3307</strain>
    </source>
</reference>
<dbReference type="EMBL" id="JBHMCA010000019">
    <property type="protein sequence ID" value="MFB9443097.1"/>
    <property type="molecule type" value="Genomic_DNA"/>
</dbReference>
<protein>
    <submittedName>
        <fullName evidence="1">Uncharacterized protein</fullName>
    </submittedName>
</protein>